<protein>
    <submittedName>
        <fullName evidence="1">Uncharacterized protein</fullName>
    </submittedName>
</protein>
<comment type="caution">
    <text evidence="1">The sequence shown here is derived from an EMBL/GenBank/DDBJ whole genome shotgun (WGS) entry which is preliminary data.</text>
</comment>
<gene>
    <name evidence="1" type="ORF">NC653_035315</name>
</gene>
<keyword evidence="2" id="KW-1185">Reference proteome</keyword>
<evidence type="ECO:0000313" key="2">
    <source>
        <dbReference type="Proteomes" id="UP001164929"/>
    </source>
</evidence>
<evidence type="ECO:0000313" key="1">
    <source>
        <dbReference type="EMBL" id="KAJ6971006.1"/>
    </source>
</evidence>
<sequence>MMALLPFLTASNPNPNPLFLDAFVGVEMEGMKVEEAYFRSRNLQGARLPIPNGCSGNYVILQGIEI</sequence>
<proteinExistence type="predicted"/>
<reference evidence="1" key="1">
    <citation type="journal article" date="2023" name="Mol. Ecol. Resour.">
        <title>Chromosome-level genome assembly of a triploid poplar Populus alba 'Berolinensis'.</title>
        <authorList>
            <person name="Chen S."/>
            <person name="Yu Y."/>
            <person name="Wang X."/>
            <person name="Wang S."/>
            <person name="Zhang T."/>
            <person name="Zhou Y."/>
            <person name="He R."/>
            <person name="Meng N."/>
            <person name="Wang Y."/>
            <person name="Liu W."/>
            <person name="Liu Z."/>
            <person name="Liu J."/>
            <person name="Guo Q."/>
            <person name="Huang H."/>
            <person name="Sederoff R.R."/>
            <person name="Wang G."/>
            <person name="Qu G."/>
            <person name="Chen S."/>
        </authorList>
    </citation>
    <scope>NUCLEOTIDE SEQUENCE</scope>
    <source>
        <strain evidence="1">SC-2020</strain>
    </source>
</reference>
<dbReference type="Proteomes" id="UP001164929">
    <property type="component" value="Chromosome 15"/>
</dbReference>
<dbReference type="AlphaFoldDB" id="A0AAD6LPU8"/>
<dbReference type="EMBL" id="JAQIZT010000015">
    <property type="protein sequence ID" value="KAJ6971006.1"/>
    <property type="molecule type" value="Genomic_DNA"/>
</dbReference>
<name>A0AAD6LPU8_9ROSI</name>
<organism evidence="1 2">
    <name type="scientific">Populus alba x Populus x berolinensis</name>
    <dbReference type="NCBI Taxonomy" id="444605"/>
    <lineage>
        <taxon>Eukaryota</taxon>
        <taxon>Viridiplantae</taxon>
        <taxon>Streptophyta</taxon>
        <taxon>Embryophyta</taxon>
        <taxon>Tracheophyta</taxon>
        <taxon>Spermatophyta</taxon>
        <taxon>Magnoliopsida</taxon>
        <taxon>eudicotyledons</taxon>
        <taxon>Gunneridae</taxon>
        <taxon>Pentapetalae</taxon>
        <taxon>rosids</taxon>
        <taxon>fabids</taxon>
        <taxon>Malpighiales</taxon>
        <taxon>Salicaceae</taxon>
        <taxon>Saliceae</taxon>
        <taxon>Populus</taxon>
    </lineage>
</organism>
<accession>A0AAD6LPU8</accession>